<name>A0A642UN74_DIURU</name>
<dbReference type="PANTHER" id="PTHR31726">
    <property type="entry name" value="PROTEIN ICE2"/>
    <property type="match status" value="1"/>
</dbReference>
<evidence type="ECO:0008006" key="5">
    <source>
        <dbReference type="Google" id="ProtNLM"/>
    </source>
</evidence>
<dbReference type="Pfam" id="PF08426">
    <property type="entry name" value="ICE2"/>
    <property type="match status" value="1"/>
</dbReference>
<dbReference type="OrthoDB" id="5577218at2759"/>
<keyword evidence="4" id="KW-1185">Reference proteome</keyword>
<feature type="transmembrane region" description="Helical" evidence="2">
    <location>
        <begin position="68"/>
        <end position="85"/>
    </location>
</feature>
<proteinExistence type="predicted"/>
<dbReference type="GO" id="GO:0005789">
    <property type="term" value="C:endoplasmic reticulum membrane"/>
    <property type="evidence" value="ECO:0007669"/>
    <property type="project" value="TreeGrafter"/>
</dbReference>
<feature type="transmembrane region" description="Helical" evidence="2">
    <location>
        <begin position="175"/>
        <end position="196"/>
    </location>
</feature>
<feature type="transmembrane region" description="Helical" evidence="2">
    <location>
        <begin position="141"/>
        <end position="163"/>
    </location>
</feature>
<evidence type="ECO:0000256" key="1">
    <source>
        <dbReference type="SAM" id="MobiDB-lite"/>
    </source>
</evidence>
<dbReference type="OMA" id="TTPDRSW"/>
<dbReference type="GO" id="GO:0032541">
    <property type="term" value="C:cortical endoplasmic reticulum"/>
    <property type="evidence" value="ECO:0007669"/>
    <property type="project" value="TreeGrafter"/>
</dbReference>
<gene>
    <name evidence="3" type="ORF">DIURU_002970</name>
</gene>
<dbReference type="Proteomes" id="UP000449547">
    <property type="component" value="Unassembled WGS sequence"/>
</dbReference>
<dbReference type="GeneID" id="54781621"/>
<keyword evidence="2" id="KW-0812">Transmembrane</keyword>
<evidence type="ECO:0000313" key="4">
    <source>
        <dbReference type="Proteomes" id="UP000449547"/>
    </source>
</evidence>
<dbReference type="AlphaFoldDB" id="A0A642UN74"/>
<feature type="transmembrane region" description="Helical" evidence="2">
    <location>
        <begin position="37"/>
        <end position="56"/>
    </location>
</feature>
<dbReference type="GO" id="GO:0000921">
    <property type="term" value="P:septin ring assembly"/>
    <property type="evidence" value="ECO:0007669"/>
    <property type="project" value="TreeGrafter"/>
</dbReference>
<dbReference type="GO" id="GO:0048309">
    <property type="term" value="P:endoplasmic reticulum inheritance"/>
    <property type="evidence" value="ECO:0007669"/>
    <property type="project" value="TreeGrafter"/>
</dbReference>
<feature type="compositionally biased region" description="Low complexity" evidence="1">
    <location>
        <begin position="328"/>
        <end position="343"/>
    </location>
</feature>
<dbReference type="GO" id="GO:0097038">
    <property type="term" value="C:perinuclear endoplasmic reticulum"/>
    <property type="evidence" value="ECO:0007669"/>
    <property type="project" value="TreeGrafter"/>
</dbReference>
<evidence type="ECO:0000313" key="3">
    <source>
        <dbReference type="EMBL" id="KAA8902176.1"/>
    </source>
</evidence>
<accession>A0A642UN74</accession>
<keyword evidence="2" id="KW-1133">Transmembrane helix</keyword>
<organism evidence="3 4">
    <name type="scientific">Diutina rugosa</name>
    <name type="common">Yeast</name>
    <name type="synonym">Candida rugosa</name>
    <dbReference type="NCBI Taxonomy" id="5481"/>
    <lineage>
        <taxon>Eukaryota</taxon>
        <taxon>Fungi</taxon>
        <taxon>Dikarya</taxon>
        <taxon>Ascomycota</taxon>
        <taxon>Saccharomycotina</taxon>
        <taxon>Pichiomycetes</taxon>
        <taxon>Debaryomycetaceae</taxon>
        <taxon>Diutina</taxon>
    </lineage>
</organism>
<feature type="region of interest" description="Disordered" evidence="1">
    <location>
        <begin position="322"/>
        <end position="353"/>
    </location>
</feature>
<sequence length="442" mass="49757">MALIAEATKLTLSSAYLLLVILTIPLAFDVGGVQCGLLYSLTLFIMYFVLTTLRMLTRHNRYLRIFGALYYGQYIILPSLLMFFLNYCEQKGAGYNPLVNAWKVILSHCTPTFTILEGFCSLLLIQAVGQTLHWFTRYRSDTWLIVSLISSGCIVSASLYFLYRIYSVEFAIGTLSSSLLGSFLTLTFVIGIYGIISKKGSIIESSLLFAYIVKCIYETFPILSQRATELLTQMFTQATINFKQEFPKISPQMLQRAQDLLPVLAQKLPTSFKTIWEFLLDAIEKLTVPLMVNFAYRIGVFYAATKIIPSLYQSAGVHSRPSLHSHHPSASSISSSDSTLSSRPSPPQRPVKQYKPGRLSRLIYAYSPCIIIAVYTHLMLGYSGYLDSELKLWGFWNNSSLEISVAPAQFWNWVNMATTLALYAMELSGNSNEGITTHWKVD</sequence>
<reference evidence="3 4" key="1">
    <citation type="submission" date="2019-07" db="EMBL/GenBank/DDBJ databases">
        <title>Genome assembly of two rare yeast pathogens: Diutina rugosa and Trichomonascus ciferrii.</title>
        <authorList>
            <person name="Mixao V."/>
            <person name="Saus E."/>
            <person name="Hansen A."/>
            <person name="Lass-Flor C."/>
            <person name="Gabaldon T."/>
        </authorList>
    </citation>
    <scope>NUCLEOTIDE SEQUENCE [LARGE SCALE GENOMIC DNA]</scope>
    <source>
        <strain evidence="3 4">CBS 613</strain>
    </source>
</reference>
<protein>
    <recommendedName>
        <fullName evidence="5">ICE2-domain-containing protein</fullName>
    </recommendedName>
</protein>
<dbReference type="PANTHER" id="PTHR31726:SF2">
    <property type="entry name" value="PROTEIN ICE2"/>
    <property type="match status" value="1"/>
</dbReference>
<keyword evidence="2" id="KW-0472">Membrane</keyword>
<feature type="transmembrane region" description="Helical" evidence="2">
    <location>
        <begin position="362"/>
        <end position="385"/>
    </location>
</feature>
<dbReference type="EMBL" id="SWFT01000092">
    <property type="protein sequence ID" value="KAA8902176.1"/>
    <property type="molecule type" value="Genomic_DNA"/>
</dbReference>
<comment type="caution">
    <text evidence="3">The sequence shown here is derived from an EMBL/GenBank/DDBJ whole genome shotgun (WGS) entry which is preliminary data.</text>
</comment>
<dbReference type="InterPro" id="IPR013635">
    <property type="entry name" value="Ice2"/>
</dbReference>
<dbReference type="RefSeq" id="XP_034012258.1">
    <property type="nucleotide sequence ID" value="XM_034155680.1"/>
</dbReference>
<feature type="transmembrane region" description="Helical" evidence="2">
    <location>
        <begin position="105"/>
        <end position="129"/>
    </location>
</feature>
<evidence type="ECO:0000256" key="2">
    <source>
        <dbReference type="SAM" id="Phobius"/>
    </source>
</evidence>
<dbReference type="VEuPathDB" id="FungiDB:DIURU_002970"/>